<accession>A0A061HHK1</accession>
<sequence length="65" mass="7274">MQERVRGIFHSLLQLDTQDGRMQMIDAGTSEDVVESKIFNAVNGFLESKDGIEIKTQIGKLQPLP</sequence>
<protein>
    <submittedName>
        <fullName evidence="2">Bgt-4555-2</fullName>
    </submittedName>
</protein>
<evidence type="ECO:0000313" key="3">
    <source>
        <dbReference type="Proteomes" id="UP000053110"/>
    </source>
</evidence>
<reference evidence="3" key="1">
    <citation type="journal article" date="2013" name="Nat. Genet.">
        <title>The wheat powdery mildew genome shows the unique evolution of an obligate biotroph.</title>
        <authorList>
            <person name="Wicker T."/>
            <person name="Oberhaensli S."/>
            <person name="Parlange F."/>
            <person name="Buchmann J.P."/>
            <person name="Shatalina M."/>
            <person name="Roffler S."/>
            <person name="Ben-David R."/>
            <person name="Dolezel J."/>
            <person name="Simkova H."/>
            <person name="Schulze-Lefert P."/>
            <person name="Spanu P.D."/>
            <person name="Bruggmann R."/>
            <person name="Amselem J."/>
            <person name="Quesneville H."/>
            <person name="Ver Loren van Themaat E."/>
            <person name="Paape T."/>
            <person name="Shimizu K.K."/>
            <person name="Keller B."/>
        </authorList>
    </citation>
    <scope>NUCLEOTIDE SEQUENCE [LARGE SCALE GENOMIC DNA]</scope>
    <source>
        <strain evidence="3">96224</strain>
    </source>
</reference>
<organism evidence="2">
    <name type="scientific">Blumeria graminis f. sp. tritici 96224</name>
    <dbReference type="NCBI Taxonomy" id="1268274"/>
    <lineage>
        <taxon>Eukaryota</taxon>
        <taxon>Fungi</taxon>
        <taxon>Dikarya</taxon>
        <taxon>Ascomycota</taxon>
        <taxon>Pezizomycotina</taxon>
        <taxon>Leotiomycetes</taxon>
        <taxon>Erysiphales</taxon>
        <taxon>Erysiphaceae</taxon>
        <taxon>Blumeria</taxon>
    </lineage>
</organism>
<gene>
    <name evidence="1" type="ORF">BGT96224_4555B</name>
    <name evidence="2" type="ORF">BGT96224V2_LOCUS6802</name>
</gene>
<reference evidence="1" key="2">
    <citation type="submission" date="2013-01" db="EMBL/GenBank/DDBJ databases">
        <title>The wheat powdery mildew genome reveals unique evolution of an obligate biotroph.</title>
        <authorList>
            <person name="Oberhaensli S."/>
            <person name="Wicker T."/>
            <person name="Keller B."/>
        </authorList>
    </citation>
    <scope>NUCLEOTIDE SEQUENCE</scope>
    <source>
        <strain evidence="1">96224</strain>
    </source>
</reference>
<dbReference type="AlphaFoldDB" id="A0A061HHK1"/>
<dbReference type="EMBL" id="UIGY01000243">
    <property type="protein sequence ID" value="SUZ13630.1"/>
    <property type="molecule type" value="Genomic_DNA"/>
</dbReference>
<dbReference type="Proteomes" id="UP000053110">
    <property type="component" value="Unassembled WGS sequence"/>
</dbReference>
<evidence type="ECO:0000313" key="1">
    <source>
        <dbReference type="EMBL" id="EPQ61752.1"/>
    </source>
</evidence>
<evidence type="ECO:0000313" key="2">
    <source>
        <dbReference type="EMBL" id="SUZ13630.1"/>
    </source>
</evidence>
<proteinExistence type="predicted"/>
<feature type="non-terminal residue" evidence="2">
    <location>
        <position position="65"/>
    </location>
</feature>
<dbReference type="HOGENOM" id="CLU_2849371_0_0_1"/>
<dbReference type="EMBL" id="KE375214">
    <property type="protein sequence ID" value="EPQ61752.1"/>
    <property type="molecule type" value="Genomic_DNA"/>
</dbReference>
<name>A0A061HHK1_BLUGR</name>
<reference evidence="2" key="3">
    <citation type="submission" date="2018-07" db="EMBL/GenBank/DDBJ databases">
        <authorList>
            <person name="Quirk P.G."/>
            <person name="Krulwich T.A."/>
        </authorList>
    </citation>
    <scope>NUCLEOTIDE SEQUENCE</scope>
    <source>
        <strain evidence="2">96224</strain>
    </source>
</reference>